<dbReference type="RefSeq" id="WP_039846039.1">
    <property type="nucleotide sequence ID" value="NZ_CP006877.1"/>
</dbReference>
<dbReference type="InterPro" id="IPR023393">
    <property type="entry name" value="START-like_dom_sf"/>
</dbReference>
<accession>A0A0B4X7H2</accession>
<proteinExistence type="inferred from homology"/>
<dbReference type="InterPro" id="IPR013538">
    <property type="entry name" value="ASHA1/2-like_C"/>
</dbReference>
<dbReference type="AlphaFoldDB" id="A0A0B4X7H2"/>
<keyword evidence="4" id="KW-1185">Reference proteome</keyword>
<dbReference type="HOGENOM" id="CLU_109811_1_0_5"/>
<protein>
    <submittedName>
        <fullName evidence="3">Activator of Hsp90 ATPase 1 family protein</fullName>
    </submittedName>
</protein>
<reference evidence="3 4" key="1">
    <citation type="submission" date="2013-11" db="EMBL/GenBank/DDBJ databases">
        <title>Complete genome sequence of Rhizobium gallicum bv. gallicum R602.</title>
        <authorList>
            <person name="Bustos P."/>
            <person name="Santamaria R.I."/>
            <person name="Lozano L."/>
            <person name="Acosta J.L."/>
            <person name="Ormeno-Orrillo E."/>
            <person name="Rogel M.A."/>
            <person name="Romero D."/>
            <person name="Cevallos M.A."/>
            <person name="Martinez-Romero E."/>
            <person name="Gonzalez V."/>
        </authorList>
    </citation>
    <scope>NUCLEOTIDE SEQUENCE [LARGE SCALE GENOMIC DNA]</scope>
    <source>
        <strain evidence="3 4">R602</strain>
    </source>
</reference>
<evidence type="ECO:0000313" key="3">
    <source>
        <dbReference type="EMBL" id="AJD42700.1"/>
    </source>
</evidence>
<evidence type="ECO:0000313" key="4">
    <source>
        <dbReference type="Proteomes" id="UP000031368"/>
    </source>
</evidence>
<feature type="domain" description="Activator of Hsp90 ATPase homologue 1/2-like C-terminal" evidence="2">
    <location>
        <begin position="14"/>
        <end position="135"/>
    </location>
</feature>
<comment type="similarity">
    <text evidence="1">Belongs to the AHA1 family.</text>
</comment>
<sequence length="164" mass="18235">MSLSIRVGGRIGRPVAEVFDAVVNPKKLSSYFTTIGGASAPLVKGTTVTWWKDSPVEVVDLVPERLILLRWDGGTDENKVRYKTTVEMKFDPLEDGGTMVTISENGWQENEAGRRGTYLNCEGWANMLCCMKAFVEHGINLREGMFLSEMRGEPAEAPDYEALK</sequence>
<dbReference type="SUPFAM" id="SSF55961">
    <property type="entry name" value="Bet v1-like"/>
    <property type="match status" value="1"/>
</dbReference>
<gene>
    <name evidence="3" type="ORF">RGR602_CH03392</name>
</gene>
<dbReference type="Proteomes" id="UP000031368">
    <property type="component" value="Chromosome"/>
</dbReference>
<dbReference type="Pfam" id="PF08327">
    <property type="entry name" value="AHSA1"/>
    <property type="match status" value="1"/>
</dbReference>
<name>A0A0B4X7H2_9HYPH</name>
<dbReference type="Gene3D" id="3.30.530.20">
    <property type="match status" value="1"/>
</dbReference>
<evidence type="ECO:0000256" key="1">
    <source>
        <dbReference type="ARBA" id="ARBA00006817"/>
    </source>
</evidence>
<dbReference type="KEGG" id="rga:RGR602_CH03392"/>
<organism evidence="3 4">
    <name type="scientific">Rhizobium gallicum bv. gallicum R602sp</name>
    <dbReference type="NCBI Taxonomy" id="1041138"/>
    <lineage>
        <taxon>Bacteria</taxon>
        <taxon>Pseudomonadati</taxon>
        <taxon>Pseudomonadota</taxon>
        <taxon>Alphaproteobacteria</taxon>
        <taxon>Hyphomicrobiales</taxon>
        <taxon>Rhizobiaceae</taxon>
        <taxon>Rhizobium/Agrobacterium group</taxon>
        <taxon>Rhizobium</taxon>
    </lineage>
</organism>
<dbReference type="EMBL" id="CP006877">
    <property type="protein sequence ID" value="AJD42700.1"/>
    <property type="molecule type" value="Genomic_DNA"/>
</dbReference>
<evidence type="ECO:0000259" key="2">
    <source>
        <dbReference type="Pfam" id="PF08327"/>
    </source>
</evidence>